<dbReference type="Proteomes" id="UP000184517">
    <property type="component" value="Unassembled WGS sequence"/>
</dbReference>
<dbReference type="InterPro" id="IPR036097">
    <property type="entry name" value="HisK_dim/P_sf"/>
</dbReference>
<keyword evidence="3" id="KW-0597">Phosphoprotein</keyword>
<organism evidence="5 6">
    <name type="scientific">Marinomonas polaris DSM 16579</name>
    <dbReference type="NCBI Taxonomy" id="1122206"/>
    <lineage>
        <taxon>Bacteria</taxon>
        <taxon>Pseudomonadati</taxon>
        <taxon>Pseudomonadota</taxon>
        <taxon>Gammaproteobacteria</taxon>
        <taxon>Oceanospirillales</taxon>
        <taxon>Oceanospirillaceae</taxon>
        <taxon>Marinomonas</taxon>
    </lineage>
</organism>
<proteinExistence type="predicted"/>
<dbReference type="CDD" id="cd00082">
    <property type="entry name" value="HisKA"/>
    <property type="match status" value="1"/>
</dbReference>
<dbReference type="OrthoDB" id="1931120at2"/>
<dbReference type="InterPro" id="IPR005467">
    <property type="entry name" value="His_kinase_dom"/>
</dbReference>
<dbReference type="InterPro" id="IPR004358">
    <property type="entry name" value="Sig_transdc_His_kin-like_C"/>
</dbReference>
<dbReference type="GO" id="GO:0000155">
    <property type="term" value="F:phosphorelay sensor kinase activity"/>
    <property type="evidence" value="ECO:0007669"/>
    <property type="project" value="InterPro"/>
</dbReference>
<dbReference type="Pfam" id="PF02518">
    <property type="entry name" value="HATPase_c"/>
    <property type="match status" value="1"/>
</dbReference>
<dbReference type="EC" id="2.7.13.3" evidence="2"/>
<name>A0A1M4WTU7_9GAMM</name>
<evidence type="ECO:0000313" key="5">
    <source>
        <dbReference type="EMBL" id="SHE84628.1"/>
    </source>
</evidence>
<dbReference type="PRINTS" id="PR00344">
    <property type="entry name" value="BCTRLSENSOR"/>
</dbReference>
<gene>
    <name evidence="5" type="ORF">SAMN02745753_00883</name>
</gene>
<dbReference type="PROSITE" id="PS50109">
    <property type="entry name" value="HIS_KIN"/>
    <property type="match status" value="1"/>
</dbReference>
<dbReference type="EMBL" id="FQVF01000004">
    <property type="protein sequence ID" value="SHE84628.1"/>
    <property type="molecule type" value="Genomic_DNA"/>
</dbReference>
<evidence type="ECO:0000256" key="1">
    <source>
        <dbReference type="ARBA" id="ARBA00000085"/>
    </source>
</evidence>
<dbReference type="STRING" id="1122206.SAMN02745753_00883"/>
<keyword evidence="6" id="KW-1185">Reference proteome</keyword>
<keyword evidence="5" id="KW-0808">Transferase</keyword>
<dbReference type="SUPFAM" id="SSF55874">
    <property type="entry name" value="ATPase domain of HSP90 chaperone/DNA topoisomerase II/histidine kinase"/>
    <property type="match status" value="1"/>
</dbReference>
<keyword evidence="5" id="KW-0418">Kinase</keyword>
<dbReference type="Gene3D" id="3.30.565.10">
    <property type="entry name" value="Histidine kinase-like ATPase, C-terminal domain"/>
    <property type="match status" value="1"/>
</dbReference>
<sequence length="505" mass="56771">MEYEAAFQRERKARKQAESILEQKSRELHFANIALKESVNSLHSAVQENKFLNHIGRYGLERLRLRDFLPKIVNDMMRLSNISFATFAHFPFDNNQSDFHSPLLKNPDQHEGQPLEIESDEVGNIIAEIEPLIRERKATHLQIIDLVIDEKNIDTVIALPIISLDHLCGIVFLFSQGLTDKQTQVFNVFETGFKQLAIILEHRYQEDKLLTSYEEITSANEALKETQQKLVQSEKMATVGQLSAGIAHEINNPMGFIKSNISSLGGYIADFIEYVETSKTLTDESIKSTDENIKNAAKALDKAWNDVDMNFLIEDTQNLLNESQQGVKRIIDIVGGLKRFSRQSDHQKEFCHLNQIIDEALKLASNELKFKGVVKKQIEEVQPILGNSGELLQVFLNLFVNASHAMNEHGELTIHLAESADGARIKVSDNGSGIDKQNLKSIFNPFFTTKEVGVGTGLGLSISYGIIEDHQGTIDVTSELGKGTEFSIWLPYEGARSTRSMEGIK</sequence>
<dbReference type="AlphaFoldDB" id="A0A1M4WTU7"/>
<protein>
    <recommendedName>
        <fullName evidence="2">histidine kinase</fullName>
        <ecNumber evidence="2">2.7.13.3</ecNumber>
    </recommendedName>
</protein>
<dbReference type="InterPro" id="IPR003661">
    <property type="entry name" value="HisK_dim/P_dom"/>
</dbReference>
<evidence type="ECO:0000259" key="4">
    <source>
        <dbReference type="PROSITE" id="PS50109"/>
    </source>
</evidence>
<dbReference type="SMART" id="SM00387">
    <property type="entry name" value="HATPase_c"/>
    <property type="match status" value="1"/>
</dbReference>
<evidence type="ECO:0000313" key="6">
    <source>
        <dbReference type="Proteomes" id="UP000184517"/>
    </source>
</evidence>
<dbReference type="InterPro" id="IPR036890">
    <property type="entry name" value="HATPase_C_sf"/>
</dbReference>
<dbReference type="Gene3D" id="1.10.287.130">
    <property type="match status" value="1"/>
</dbReference>
<dbReference type="SUPFAM" id="SSF47384">
    <property type="entry name" value="Homodimeric domain of signal transducing histidine kinase"/>
    <property type="match status" value="1"/>
</dbReference>
<evidence type="ECO:0000256" key="3">
    <source>
        <dbReference type="ARBA" id="ARBA00022553"/>
    </source>
</evidence>
<dbReference type="PANTHER" id="PTHR43065:SF50">
    <property type="entry name" value="HISTIDINE KINASE"/>
    <property type="match status" value="1"/>
</dbReference>
<dbReference type="InterPro" id="IPR003594">
    <property type="entry name" value="HATPase_dom"/>
</dbReference>
<reference evidence="6" key="1">
    <citation type="submission" date="2016-11" db="EMBL/GenBank/DDBJ databases">
        <authorList>
            <person name="Varghese N."/>
            <person name="Submissions S."/>
        </authorList>
    </citation>
    <scope>NUCLEOTIDE SEQUENCE [LARGE SCALE GENOMIC DNA]</scope>
    <source>
        <strain evidence="6">DSM 16579</strain>
    </source>
</reference>
<evidence type="ECO:0000256" key="2">
    <source>
        <dbReference type="ARBA" id="ARBA00012438"/>
    </source>
</evidence>
<dbReference type="RefSeq" id="WP_072838518.1">
    <property type="nucleotide sequence ID" value="NZ_FQVF01000004.1"/>
</dbReference>
<accession>A0A1M4WTU7</accession>
<feature type="domain" description="Histidine kinase" evidence="4">
    <location>
        <begin position="245"/>
        <end position="494"/>
    </location>
</feature>
<dbReference type="SUPFAM" id="SSF55781">
    <property type="entry name" value="GAF domain-like"/>
    <property type="match status" value="1"/>
</dbReference>
<dbReference type="PANTHER" id="PTHR43065">
    <property type="entry name" value="SENSOR HISTIDINE KINASE"/>
    <property type="match status" value="1"/>
</dbReference>
<comment type="catalytic activity">
    <reaction evidence="1">
        <text>ATP + protein L-histidine = ADP + protein N-phospho-L-histidine.</text>
        <dbReference type="EC" id="2.7.13.3"/>
    </reaction>
</comment>